<dbReference type="InterPro" id="IPR039223">
    <property type="entry name" value="AATF/Bfr2"/>
</dbReference>
<feature type="compositionally biased region" description="Acidic residues" evidence="2">
    <location>
        <begin position="134"/>
        <end position="153"/>
    </location>
</feature>
<evidence type="ECO:0000256" key="1">
    <source>
        <dbReference type="ARBA" id="ARBA00008966"/>
    </source>
</evidence>
<evidence type="ECO:0000259" key="3">
    <source>
        <dbReference type="Pfam" id="PF08164"/>
    </source>
</evidence>
<dbReference type="Pfam" id="PF13339">
    <property type="entry name" value="AATF-Che1"/>
    <property type="match status" value="1"/>
</dbReference>
<feature type="compositionally biased region" description="Acidic residues" evidence="2">
    <location>
        <begin position="114"/>
        <end position="125"/>
    </location>
</feature>
<reference evidence="5" key="1">
    <citation type="submission" date="2021-06" db="EMBL/GenBank/DDBJ databases">
        <authorList>
            <person name="Hodson N. C."/>
            <person name="Mongue J. A."/>
            <person name="Jaron S. K."/>
        </authorList>
    </citation>
    <scope>NUCLEOTIDE SEQUENCE</scope>
</reference>
<dbReference type="PANTHER" id="PTHR15565">
    <property type="entry name" value="AATF PROTEIN APOPTOSIS ANTAGONIZING TRANSCRIPTION FACTOR"/>
    <property type="match status" value="1"/>
</dbReference>
<feature type="domain" description="AATF leucine zipper-containing" evidence="4">
    <location>
        <begin position="9"/>
        <end position="213"/>
    </location>
</feature>
<evidence type="ECO:0000313" key="6">
    <source>
        <dbReference type="Proteomes" id="UP000708208"/>
    </source>
</evidence>
<evidence type="ECO:0000256" key="2">
    <source>
        <dbReference type="SAM" id="MobiDB-lite"/>
    </source>
</evidence>
<sequence>MVDTDLDADVRKGKSTQDQLRIWDQLLEVRIMLQKIISEANTLPQMDFDKYISGDKEEDTERFDASLKLNNDSVRRLLDNLLELQDSMVKQNPLIKKGEGSKKGVGSSNGDNEIASDEEITSSEDEGSKTPGESDVEDDDENELEDGDDDDKEDSAGSGDEKDEESGDESENESGEVAQKKRKVIDDYEAEVERRSEEFAAFRNETIQKWNDKTQVASGNLKRNYAAFQTSTITQVNHILKDTNRLIKRTQLKRSQYSVLGKPVVEEDGKPVDSEYDPEIFDDDDFYHQLLRELIDRKTSNVTDPVQLSRHWLQIQKLRSKLKRNVDTRASKGRKIRYDVHPKLVNFMASYDNSDMTENAVNELMSSLFGNQK</sequence>
<evidence type="ECO:0000259" key="4">
    <source>
        <dbReference type="Pfam" id="PF13339"/>
    </source>
</evidence>
<dbReference type="OrthoDB" id="5783963at2759"/>
<dbReference type="EMBL" id="CAJVCH010197057">
    <property type="protein sequence ID" value="CAG7730599.1"/>
    <property type="molecule type" value="Genomic_DNA"/>
</dbReference>
<name>A0A8J2K6R3_9HEXA</name>
<gene>
    <name evidence="5" type="ORF">AFUS01_LOCUS19228</name>
</gene>
<evidence type="ECO:0008006" key="7">
    <source>
        <dbReference type="Google" id="ProtNLM"/>
    </source>
</evidence>
<feature type="region of interest" description="Disordered" evidence="2">
    <location>
        <begin position="93"/>
        <end position="182"/>
    </location>
</feature>
<keyword evidence="6" id="KW-1185">Reference proteome</keyword>
<proteinExistence type="inferred from homology"/>
<feature type="compositionally biased region" description="Acidic residues" evidence="2">
    <location>
        <begin position="161"/>
        <end position="174"/>
    </location>
</feature>
<accession>A0A8J2K6R3</accession>
<dbReference type="InterPro" id="IPR025160">
    <property type="entry name" value="AATF"/>
</dbReference>
<dbReference type="PANTHER" id="PTHR15565:SF0">
    <property type="entry name" value="PROTEIN AATF"/>
    <property type="match status" value="1"/>
</dbReference>
<dbReference type="AlphaFoldDB" id="A0A8J2K6R3"/>
<dbReference type="Pfam" id="PF08164">
    <property type="entry name" value="TRAUB"/>
    <property type="match status" value="1"/>
</dbReference>
<evidence type="ECO:0000313" key="5">
    <source>
        <dbReference type="EMBL" id="CAG7730599.1"/>
    </source>
</evidence>
<comment type="caution">
    <text evidence="5">The sequence shown here is derived from an EMBL/GenBank/DDBJ whole genome shotgun (WGS) entry which is preliminary data.</text>
</comment>
<dbReference type="GO" id="GO:0005730">
    <property type="term" value="C:nucleolus"/>
    <property type="evidence" value="ECO:0007669"/>
    <property type="project" value="TreeGrafter"/>
</dbReference>
<comment type="similarity">
    <text evidence="1">Belongs to the AATF family.</text>
</comment>
<dbReference type="InterPro" id="IPR012617">
    <property type="entry name" value="AATF_C"/>
</dbReference>
<protein>
    <recommendedName>
        <fullName evidence="7">Protein AATF</fullName>
    </recommendedName>
</protein>
<feature type="domain" description="Apoptosis-antagonizing transcription factor C-terminal" evidence="3">
    <location>
        <begin position="287"/>
        <end position="369"/>
    </location>
</feature>
<organism evidence="5 6">
    <name type="scientific">Allacma fusca</name>
    <dbReference type="NCBI Taxonomy" id="39272"/>
    <lineage>
        <taxon>Eukaryota</taxon>
        <taxon>Metazoa</taxon>
        <taxon>Ecdysozoa</taxon>
        <taxon>Arthropoda</taxon>
        <taxon>Hexapoda</taxon>
        <taxon>Collembola</taxon>
        <taxon>Symphypleona</taxon>
        <taxon>Sminthuridae</taxon>
        <taxon>Allacma</taxon>
    </lineage>
</organism>
<dbReference type="Proteomes" id="UP000708208">
    <property type="component" value="Unassembled WGS sequence"/>
</dbReference>